<protein>
    <recommendedName>
        <fullName evidence="7">ABC3 transporter permease C-terminal domain-containing protein</fullName>
    </recommendedName>
</protein>
<evidence type="ECO:0000256" key="2">
    <source>
        <dbReference type="ARBA" id="ARBA00022475"/>
    </source>
</evidence>
<evidence type="ECO:0000313" key="9">
    <source>
        <dbReference type="Proteomes" id="UP000019494"/>
    </source>
</evidence>
<evidence type="ECO:0000313" key="8">
    <source>
        <dbReference type="EMBL" id="EWT03781.1"/>
    </source>
</evidence>
<keyword evidence="3 6" id="KW-0812">Transmembrane</keyword>
<feature type="domain" description="ABC3 transporter permease C-terminal" evidence="7">
    <location>
        <begin position="71"/>
        <end position="197"/>
    </location>
</feature>
<dbReference type="AlphaFoldDB" id="W9GC39"/>
<dbReference type="Pfam" id="PF02687">
    <property type="entry name" value="FtsX"/>
    <property type="match status" value="1"/>
</dbReference>
<keyword evidence="5 6" id="KW-0472">Membrane</keyword>
<keyword evidence="4 6" id="KW-1133">Transmembrane helix</keyword>
<dbReference type="RefSeq" id="WP_081794136.1">
    <property type="nucleotide sequence ID" value="NZ_AWQS01000468.1"/>
</dbReference>
<gene>
    <name evidence="8" type="ORF">N864_18605</name>
</gene>
<comment type="caution">
    <text evidence="8">The sequence shown here is derived from an EMBL/GenBank/DDBJ whole genome shotgun (WGS) entry which is preliminary data.</text>
</comment>
<sequence length="208" mass="21397">MGGYSAYLPAETADQQGWMSLPGLVQLVDPDGAISGNTEAKLTDALRPASENASVRVERGFQRDDTVAILVLMGIIGLIILVATFVSTALSMAEQLPMMGTLAAVGATRMTRRKLAAAQAFLLSGLGAVAGAAIGLLPGIAAAKTVTTTSGQSHGGFVDMVDVPDVVGPFVAIPWLQIAAPIILVPVVAAVFAFVSIRRAPTVTRRAT</sequence>
<dbReference type="InterPro" id="IPR003838">
    <property type="entry name" value="ABC3_permease_C"/>
</dbReference>
<evidence type="ECO:0000256" key="3">
    <source>
        <dbReference type="ARBA" id="ARBA00022692"/>
    </source>
</evidence>
<reference evidence="9" key="1">
    <citation type="submission" date="2013-08" db="EMBL/GenBank/DDBJ databases">
        <title>Intrasporangium oryzae NRRL B-24470.</title>
        <authorList>
            <person name="Liu H."/>
            <person name="Wang G."/>
        </authorList>
    </citation>
    <scope>NUCLEOTIDE SEQUENCE [LARGE SCALE GENOMIC DNA]</scope>
    <source>
        <strain evidence="9">Q5-1</strain>
    </source>
</reference>
<evidence type="ECO:0000256" key="4">
    <source>
        <dbReference type="ARBA" id="ARBA00022989"/>
    </source>
</evidence>
<dbReference type="EMBL" id="AWQS01000468">
    <property type="protein sequence ID" value="EWT03781.1"/>
    <property type="molecule type" value="Genomic_DNA"/>
</dbReference>
<evidence type="ECO:0000256" key="5">
    <source>
        <dbReference type="ARBA" id="ARBA00023136"/>
    </source>
</evidence>
<evidence type="ECO:0000256" key="1">
    <source>
        <dbReference type="ARBA" id="ARBA00004651"/>
    </source>
</evidence>
<accession>W9GC39</accession>
<dbReference type="GO" id="GO:0005886">
    <property type="term" value="C:plasma membrane"/>
    <property type="evidence" value="ECO:0007669"/>
    <property type="project" value="UniProtKB-SubCell"/>
</dbReference>
<dbReference type="Proteomes" id="UP000019494">
    <property type="component" value="Unassembled WGS sequence"/>
</dbReference>
<feature type="transmembrane region" description="Helical" evidence="6">
    <location>
        <begin position="67"/>
        <end position="90"/>
    </location>
</feature>
<feature type="transmembrane region" description="Helical" evidence="6">
    <location>
        <begin position="120"/>
        <end position="141"/>
    </location>
</feature>
<name>W9GC39_9MICO</name>
<feature type="transmembrane region" description="Helical" evidence="6">
    <location>
        <begin position="175"/>
        <end position="197"/>
    </location>
</feature>
<evidence type="ECO:0000256" key="6">
    <source>
        <dbReference type="SAM" id="Phobius"/>
    </source>
</evidence>
<keyword evidence="9" id="KW-1185">Reference proteome</keyword>
<keyword evidence="2" id="KW-1003">Cell membrane</keyword>
<organism evidence="8 9">
    <name type="scientific">Intrasporangium chromatireducens Q5-1</name>
    <dbReference type="NCBI Taxonomy" id="584657"/>
    <lineage>
        <taxon>Bacteria</taxon>
        <taxon>Bacillati</taxon>
        <taxon>Actinomycetota</taxon>
        <taxon>Actinomycetes</taxon>
        <taxon>Micrococcales</taxon>
        <taxon>Intrasporangiaceae</taxon>
        <taxon>Intrasporangium</taxon>
    </lineage>
</organism>
<evidence type="ECO:0000259" key="7">
    <source>
        <dbReference type="Pfam" id="PF02687"/>
    </source>
</evidence>
<proteinExistence type="predicted"/>
<comment type="subcellular location">
    <subcellularLocation>
        <location evidence="1">Cell membrane</location>
        <topology evidence="1">Multi-pass membrane protein</topology>
    </subcellularLocation>
</comment>